<feature type="signal peptide" evidence="1">
    <location>
        <begin position="1"/>
        <end position="17"/>
    </location>
</feature>
<gene>
    <name evidence="2" type="ORF">LEMA_P001870.1</name>
</gene>
<dbReference type="eggNOG" id="ENOG502RHSX">
    <property type="taxonomic scope" value="Eukaryota"/>
</dbReference>
<dbReference type="RefSeq" id="XP_003844879.1">
    <property type="nucleotide sequence ID" value="XM_003844831.1"/>
</dbReference>
<keyword evidence="3" id="KW-1185">Reference proteome</keyword>
<sequence length="187" mass="19872">MQIITLLLALCASTTLAKPLAMPQSGEDPNWKPSPGTTVTCDTKSDKFLGLYVGPQMGQVLNQGCAAMMPDCAYPDKHPGILCTKTIDFALDGPKSSIQNALVQGPDGRLPGWKAKLAVYPPAQPKNEAGVFWQVKDCYGYFAHLLVNWVDKGGCHSNAGFGLGNITAGVESSLEGTIFEVTVVQAE</sequence>
<evidence type="ECO:0000313" key="2">
    <source>
        <dbReference type="EMBL" id="CBY01400.1"/>
    </source>
</evidence>
<reference evidence="3" key="1">
    <citation type="journal article" date="2011" name="Nat. Commun.">
        <title>Effector diversification within compartments of the Leptosphaeria maculans genome affected by Repeat-Induced Point mutations.</title>
        <authorList>
            <person name="Rouxel T."/>
            <person name="Grandaubert J."/>
            <person name="Hane J.K."/>
            <person name="Hoede C."/>
            <person name="van de Wouw A.P."/>
            <person name="Couloux A."/>
            <person name="Dominguez V."/>
            <person name="Anthouard V."/>
            <person name="Bally P."/>
            <person name="Bourras S."/>
            <person name="Cozijnsen A.J."/>
            <person name="Ciuffetti L.M."/>
            <person name="Degrave A."/>
            <person name="Dilmaghani A."/>
            <person name="Duret L."/>
            <person name="Fudal I."/>
            <person name="Goodwin S.B."/>
            <person name="Gout L."/>
            <person name="Glaser N."/>
            <person name="Linglin J."/>
            <person name="Kema G.H.J."/>
            <person name="Lapalu N."/>
            <person name="Lawrence C.B."/>
            <person name="May K."/>
            <person name="Meyer M."/>
            <person name="Ollivier B."/>
            <person name="Poulain J."/>
            <person name="Schoch C.L."/>
            <person name="Simon A."/>
            <person name="Spatafora J.W."/>
            <person name="Stachowiak A."/>
            <person name="Turgeon B.G."/>
            <person name="Tyler B.M."/>
            <person name="Vincent D."/>
            <person name="Weissenbach J."/>
            <person name="Amselem J."/>
            <person name="Quesneville H."/>
            <person name="Oliver R.P."/>
            <person name="Wincker P."/>
            <person name="Balesdent M.-H."/>
            <person name="Howlett B.J."/>
        </authorList>
    </citation>
    <scope>NUCLEOTIDE SEQUENCE [LARGE SCALE GENOMIC DNA]</scope>
    <source>
        <strain evidence="3">JN3 / isolate v23.1.3 / race Av1-4-5-6-7-8</strain>
    </source>
</reference>
<evidence type="ECO:0000256" key="1">
    <source>
        <dbReference type="SAM" id="SignalP"/>
    </source>
</evidence>
<dbReference type="EMBL" id="FP929139">
    <property type="protein sequence ID" value="CBY01400.1"/>
    <property type="molecule type" value="Genomic_DNA"/>
</dbReference>
<accession>E5ADW1</accession>
<dbReference type="AlphaFoldDB" id="E5ADW1"/>
<dbReference type="VEuPathDB" id="FungiDB:LEMA_P001870.1"/>
<feature type="chain" id="PRO_5003195190" description="Secreted protein" evidence="1">
    <location>
        <begin position="18"/>
        <end position="187"/>
    </location>
</feature>
<dbReference type="OMA" id="CYGYFHQ"/>
<dbReference type="HOGENOM" id="CLU_1447936_0_0_1"/>
<dbReference type="OrthoDB" id="3753180at2759"/>
<proteinExistence type="predicted"/>
<name>E5ADW1_LEPMJ</name>
<dbReference type="InParanoid" id="E5ADW1"/>
<dbReference type="Proteomes" id="UP000002668">
    <property type="component" value="Genome"/>
</dbReference>
<organism evidence="2 3">
    <name type="scientific">Leptosphaeria maculans (strain JN3 / isolate v23.1.3 / race Av1-4-5-6-7-8)</name>
    <name type="common">Blackleg fungus</name>
    <name type="synonym">Phoma lingam</name>
    <dbReference type="NCBI Taxonomy" id="985895"/>
    <lineage>
        <taxon>Eukaryota</taxon>
        <taxon>Fungi</taxon>
        <taxon>Dikarya</taxon>
        <taxon>Ascomycota</taxon>
        <taxon>Pezizomycotina</taxon>
        <taxon>Dothideomycetes</taxon>
        <taxon>Pleosporomycetidae</taxon>
        <taxon>Pleosporales</taxon>
        <taxon>Pleosporineae</taxon>
        <taxon>Leptosphaeriaceae</taxon>
        <taxon>Plenodomus</taxon>
        <taxon>Plenodomus lingam/Leptosphaeria maculans species complex</taxon>
    </lineage>
</organism>
<keyword evidence="1" id="KW-0732">Signal</keyword>
<dbReference type="GeneID" id="13290621"/>
<evidence type="ECO:0008006" key="4">
    <source>
        <dbReference type="Google" id="ProtNLM"/>
    </source>
</evidence>
<protein>
    <recommendedName>
        <fullName evidence="4">Secreted protein</fullName>
    </recommendedName>
</protein>
<evidence type="ECO:0000313" key="3">
    <source>
        <dbReference type="Proteomes" id="UP000002668"/>
    </source>
</evidence>